<reference evidence="3 4" key="1">
    <citation type="submission" date="2022-03" db="EMBL/GenBank/DDBJ databases">
        <title>Isotopic signatures of nitrous oxide derived from detoxification processes.</title>
        <authorList>
            <person name="Behrendt U."/>
            <person name="Buchen C."/>
            <person name="Well R."/>
            <person name="Ulrich A."/>
            <person name="Rohe L."/>
            <person name="Kolb S."/>
            <person name="Schloter M."/>
            <person name="Horn M.A."/>
            <person name="Augustin J."/>
        </authorList>
    </citation>
    <scope>NUCLEOTIDE SEQUENCE [LARGE SCALE GENOMIC DNA]</scope>
    <source>
        <strain evidence="3 4">S4-C24</strain>
    </source>
</reference>
<organism evidence="3 4">
    <name type="scientific">Arthrobacter sulfonylureivorans</name>
    <dbReference type="NCBI Taxonomy" id="2486855"/>
    <lineage>
        <taxon>Bacteria</taxon>
        <taxon>Bacillati</taxon>
        <taxon>Actinomycetota</taxon>
        <taxon>Actinomycetes</taxon>
        <taxon>Micrococcales</taxon>
        <taxon>Micrococcaceae</taxon>
        <taxon>Arthrobacter</taxon>
    </lineage>
</organism>
<feature type="region of interest" description="Disordered" evidence="1">
    <location>
        <begin position="107"/>
        <end position="127"/>
    </location>
</feature>
<dbReference type="Pfam" id="PF10066">
    <property type="entry name" value="DUF2304"/>
    <property type="match status" value="1"/>
</dbReference>
<evidence type="ECO:0000256" key="2">
    <source>
        <dbReference type="SAM" id="Phobius"/>
    </source>
</evidence>
<keyword evidence="4" id="KW-1185">Reference proteome</keyword>
<dbReference type="Proteomes" id="UP000829069">
    <property type="component" value="Chromosome"/>
</dbReference>
<proteinExistence type="predicted"/>
<keyword evidence="2" id="KW-0812">Transmembrane</keyword>
<dbReference type="InterPro" id="IPR019277">
    <property type="entry name" value="DUF2304"/>
</dbReference>
<evidence type="ECO:0000313" key="3">
    <source>
        <dbReference type="EMBL" id="UNK47081.1"/>
    </source>
</evidence>
<keyword evidence="2" id="KW-1133">Transmembrane helix</keyword>
<feature type="transmembrane region" description="Helical" evidence="2">
    <location>
        <begin position="69"/>
        <end position="86"/>
    </location>
</feature>
<dbReference type="RefSeq" id="WP_127511364.1">
    <property type="nucleotide sequence ID" value="NZ_CP093326.1"/>
</dbReference>
<evidence type="ECO:0000256" key="1">
    <source>
        <dbReference type="SAM" id="MobiDB-lite"/>
    </source>
</evidence>
<gene>
    <name evidence="3" type="ORF">MNQ99_06980</name>
</gene>
<keyword evidence="2" id="KW-0472">Membrane</keyword>
<feature type="transmembrane region" description="Helical" evidence="2">
    <location>
        <begin position="6"/>
        <end position="23"/>
    </location>
</feature>
<dbReference type="EMBL" id="CP093326">
    <property type="protein sequence ID" value="UNK47081.1"/>
    <property type="molecule type" value="Genomic_DNA"/>
</dbReference>
<evidence type="ECO:0000313" key="4">
    <source>
        <dbReference type="Proteomes" id="UP000829069"/>
    </source>
</evidence>
<accession>A0ABY3WCA5</accession>
<feature type="transmembrane region" description="Helical" evidence="2">
    <location>
        <begin position="35"/>
        <end position="57"/>
    </location>
</feature>
<sequence>MLIVVQIVLVLAVALGALALMRGGQNARHQAVRRILLLLFAVLAALSVFFPGMLTAAANALGIGRGTDLVLYGLIVCFLIFMASSFQRTRQLEARITKLARRIALDEAPRPEDAAGPDETARPADGP</sequence>
<name>A0ABY3WCA5_9MICC</name>
<protein>
    <submittedName>
        <fullName evidence="3">DUF2304 domain-containing protein</fullName>
    </submittedName>
</protein>